<dbReference type="EMBL" id="JNAD02000015">
    <property type="protein sequence ID" value="RKM92058.1"/>
    <property type="molecule type" value="Genomic_DNA"/>
</dbReference>
<dbReference type="InterPro" id="IPR046373">
    <property type="entry name" value="Acyl-CoA_Oxase/DH_mid-dom_sf"/>
</dbReference>
<evidence type="ECO:0000256" key="5">
    <source>
        <dbReference type="ARBA" id="ARBA00023002"/>
    </source>
</evidence>
<dbReference type="PANTHER" id="PTHR48083">
    <property type="entry name" value="MEDIUM-CHAIN SPECIFIC ACYL-COA DEHYDROGENASE, MITOCHONDRIAL-RELATED"/>
    <property type="match status" value="1"/>
</dbReference>
<dbReference type="Pfam" id="PF02770">
    <property type="entry name" value="Acyl-CoA_dh_M"/>
    <property type="match status" value="1"/>
</dbReference>
<dbReference type="GO" id="GO:0033539">
    <property type="term" value="P:fatty acid beta-oxidation using acyl-CoA dehydrogenase"/>
    <property type="evidence" value="ECO:0007669"/>
    <property type="project" value="TreeGrafter"/>
</dbReference>
<keyword evidence="3 6" id="KW-0285">Flavoprotein</keyword>
<evidence type="ECO:0000256" key="1">
    <source>
        <dbReference type="ARBA" id="ARBA00001974"/>
    </source>
</evidence>
<keyword evidence="12" id="KW-1185">Reference proteome</keyword>
<dbReference type="PIRSF" id="PIRSF016578">
    <property type="entry name" value="HsaA"/>
    <property type="match status" value="1"/>
</dbReference>
<keyword evidence="5 6" id="KW-0560">Oxidoreductase</keyword>
<dbReference type="SUPFAM" id="SSF56645">
    <property type="entry name" value="Acyl-CoA dehydrogenase NM domain-like"/>
    <property type="match status" value="1"/>
</dbReference>
<feature type="domain" description="Acyl-CoA dehydrogenase/oxidase C-terminal" evidence="8">
    <location>
        <begin position="251"/>
        <end position="398"/>
    </location>
</feature>
<evidence type="ECO:0000313" key="11">
    <source>
        <dbReference type="EMBL" id="RKM92058.1"/>
    </source>
</evidence>
<dbReference type="AlphaFoldDB" id="A0A3M8F5P5"/>
<sequence>MNSRSADTPEEERIVKSPYFTADHEVFRAEVRAFLADEVLPHAARWEREGGLPRELWKRFGQRGYLGLLHPRDAGGGGRDLFTSVVFLEELGRTGFGGLRAAVSVHAYMATHYLAAAGGRELRHRYLAPAVRGDSVAALAITEPAAGADLAGLATTATRDGDHYVVNGTKTMVSNGMVADFAVVAVRTGGAAGDPGRAGMTGLSLLVADTNLPGIGREPVRTLGWRSAGTATVTYDDVRVPADRLIGRLDSGFYYLMRGLQLERLAAATLALGGIERSLDDLRGFLRGRRVAGDVLAGKQAPVHRVADLATELAAARQLVHHTAWLYGEGELPAAECSMAKLYTTELACRLADASLQLHGSHGYLEESDVARAHRDARAATIAAGPSEVMRDLIGRDVLRGPAGEGTGPGTRPAGTPGHR</sequence>
<dbReference type="Gene3D" id="1.10.540.10">
    <property type="entry name" value="Acyl-CoA dehydrogenase/oxidase, N-terminal domain"/>
    <property type="match status" value="1"/>
</dbReference>
<evidence type="ECO:0000256" key="7">
    <source>
        <dbReference type="SAM" id="MobiDB-lite"/>
    </source>
</evidence>
<protein>
    <submittedName>
        <fullName evidence="11">Cyclohexanecarboxyl-CoA dehydrogenase</fullName>
    </submittedName>
</protein>
<evidence type="ECO:0000259" key="9">
    <source>
        <dbReference type="Pfam" id="PF02770"/>
    </source>
</evidence>
<dbReference type="GO" id="GO:0050660">
    <property type="term" value="F:flavin adenine dinucleotide binding"/>
    <property type="evidence" value="ECO:0007669"/>
    <property type="project" value="InterPro"/>
</dbReference>
<proteinExistence type="inferred from homology"/>
<dbReference type="InterPro" id="IPR006091">
    <property type="entry name" value="Acyl-CoA_Oxase/DH_mid-dom"/>
</dbReference>
<dbReference type="OrthoDB" id="9780544at2"/>
<comment type="similarity">
    <text evidence="2 6">Belongs to the acyl-CoA dehydrogenase family.</text>
</comment>
<dbReference type="SUPFAM" id="SSF47203">
    <property type="entry name" value="Acyl-CoA dehydrogenase C-terminal domain-like"/>
    <property type="match status" value="1"/>
</dbReference>
<feature type="domain" description="Acyl-CoA dehydrogenase/oxidase N-terminal" evidence="10">
    <location>
        <begin position="21"/>
        <end position="134"/>
    </location>
</feature>
<dbReference type="Pfam" id="PF00441">
    <property type="entry name" value="Acyl-CoA_dh_1"/>
    <property type="match status" value="1"/>
</dbReference>
<reference evidence="11 12" key="1">
    <citation type="journal article" date="2014" name="Genome Announc.">
        <title>Draft Genome Sequence of Streptomyces fradiae ATCC 19609, a Strain Highly Sensitive to Antibiotics.</title>
        <authorList>
            <person name="Bekker O.B."/>
            <person name="Klimina K.M."/>
            <person name="Vatlin A.A."/>
            <person name="Zakharevich N.V."/>
            <person name="Kasianov A.S."/>
            <person name="Danilenko V.N."/>
        </authorList>
    </citation>
    <scope>NUCLEOTIDE SEQUENCE [LARGE SCALE GENOMIC DNA]</scope>
    <source>
        <strain evidence="11 12">ATCC 19609</strain>
    </source>
</reference>
<evidence type="ECO:0000259" key="10">
    <source>
        <dbReference type="Pfam" id="PF02771"/>
    </source>
</evidence>
<dbReference type="InterPro" id="IPR009075">
    <property type="entry name" value="AcylCo_DH/oxidase_C"/>
</dbReference>
<dbReference type="InterPro" id="IPR009100">
    <property type="entry name" value="AcylCoA_DH/oxidase_NM_dom_sf"/>
</dbReference>
<name>A0A3M8F5P5_9ACTN</name>
<feature type="region of interest" description="Disordered" evidence="7">
    <location>
        <begin position="398"/>
        <end position="420"/>
    </location>
</feature>
<evidence type="ECO:0000313" key="12">
    <source>
        <dbReference type="Proteomes" id="UP000028058"/>
    </source>
</evidence>
<evidence type="ECO:0000256" key="2">
    <source>
        <dbReference type="ARBA" id="ARBA00009347"/>
    </source>
</evidence>
<dbReference type="GO" id="GO:0005737">
    <property type="term" value="C:cytoplasm"/>
    <property type="evidence" value="ECO:0007669"/>
    <property type="project" value="TreeGrafter"/>
</dbReference>
<accession>A0A3M8F5P5</accession>
<comment type="cofactor">
    <cofactor evidence="1 6">
        <name>FAD</name>
        <dbReference type="ChEBI" id="CHEBI:57692"/>
    </cofactor>
</comment>
<dbReference type="PANTHER" id="PTHR48083:SF28">
    <property type="entry name" value="ACYL-COA DEHYDROGENASE FAMILY PROTEIN (AFU_ORTHOLOGUE AFUA_6G10880)-RELATED"/>
    <property type="match status" value="1"/>
</dbReference>
<dbReference type="InterPro" id="IPR036250">
    <property type="entry name" value="AcylCo_DH-like_C"/>
</dbReference>
<keyword evidence="4 6" id="KW-0274">FAD</keyword>
<evidence type="ECO:0000256" key="6">
    <source>
        <dbReference type="RuleBase" id="RU362125"/>
    </source>
</evidence>
<dbReference type="PROSITE" id="PS00073">
    <property type="entry name" value="ACYL_COA_DH_2"/>
    <property type="match status" value="1"/>
</dbReference>
<feature type="compositionally biased region" description="Low complexity" evidence="7">
    <location>
        <begin position="410"/>
        <end position="420"/>
    </location>
</feature>
<dbReference type="InterPro" id="IPR006089">
    <property type="entry name" value="Acyl-CoA_DH_CS"/>
</dbReference>
<dbReference type="Pfam" id="PF02771">
    <property type="entry name" value="Acyl-CoA_dh_N"/>
    <property type="match status" value="1"/>
</dbReference>
<dbReference type="Gene3D" id="1.20.140.10">
    <property type="entry name" value="Butyryl-CoA Dehydrogenase, subunit A, domain 3"/>
    <property type="match status" value="1"/>
</dbReference>
<dbReference type="InterPro" id="IPR037069">
    <property type="entry name" value="AcylCoA_DH/ox_N_sf"/>
</dbReference>
<evidence type="ECO:0000256" key="4">
    <source>
        <dbReference type="ARBA" id="ARBA00022827"/>
    </source>
</evidence>
<dbReference type="Proteomes" id="UP000028058">
    <property type="component" value="Unassembled WGS sequence"/>
</dbReference>
<evidence type="ECO:0000256" key="3">
    <source>
        <dbReference type="ARBA" id="ARBA00022630"/>
    </source>
</evidence>
<feature type="domain" description="Acyl-CoA oxidase/dehydrogenase middle" evidence="9">
    <location>
        <begin position="138"/>
        <end position="238"/>
    </location>
</feature>
<dbReference type="GO" id="GO:0003995">
    <property type="term" value="F:acyl-CoA dehydrogenase activity"/>
    <property type="evidence" value="ECO:0007669"/>
    <property type="project" value="InterPro"/>
</dbReference>
<comment type="caution">
    <text evidence="11">The sequence shown here is derived from an EMBL/GenBank/DDBJ whole genome shotgun (WGS) entry which is preliminary data.</text>
</comment>
<dbReference type="Gene3D" id="2.40.110.10">
    <property type="entry name" value="Butyryl-CoA Dehydrogenase, subunit A, domain 2"/>
    <property type="match status" value="1"/>
</dbReference>
<dbReference type="InterPro" id="IPR050741">
    <property type="entry name" value="Acyl-CoA_dehydrogenase"/>
</dbReference>
<dbReference type="InterPro" id="IPR013786">
    <property type="entry name" value="AcylCoA_DH/ox_N"/>
</dbReference>
<gene>
    <name evidence="11" type="ORF">SFRA_026895</name>
</gene>
<evidence type="ECO:0000259" key="8">
    <source>
        <dbReference type="Pfam" id="PF00441"/>
    </source>
</evidence>
<organism evidence="11 12">
    <name type="scientific">Streptomyces xinghaiensis</name>
    <dbReference type="NCBI Taxonomy" id="1038928"/>
    <lineage>
        <taxon>Bacteria</taxon>
        <taxon>Bacillati</taxon>
        <taxon>Actinomycetota</taxon>
        <taxon>Actinomycetes</taxon>
        <taxon>Kitasatosporales</taxon>
        <taxon>Streptomycetaceae</taxon>
        <taxon>Streptomyces</taxon>
    </lineage>
</organism>